<dbReference type="EMBL" id="JAGTXB010000003">
    <property type="protein sequence ID" value="MBS0027235.1"/>
    <property type="molecule type" value="Genomic_DNA"/>
</dbReference>
<dbReference type="InterPro" id="IPR029476">
    <property type="entry name" value="DNase_NucA_NucB"/>
</dbReference>
<dbReference type="Proteomes" id="UP000676386">
    <property type="component" value="Unassembled WGS sequence"/>
</dbReference>
<protein>
    <recommendedName>
        <fullName evidence="7">RHS repeat-associated core domain-containing protein</fullName>
    </recommendedName>
</protein>
<sequence>MIIKRILSIVSLGLALFINAQTLSSAENYIYSKKCLDTTCTKKNEEVEYVDGFGRSKQVISIGATPSGKDIVQHREYDNYDRQAKSFLPVPQSGSQGGAIYSTPLANAGAAYGSEKIYSENIFQNDISGQVKQVIPAGNSWASHPLQLAVSANAQGDNVKKISVVTSWVNNATSYTLTYSPDYAANTLSKSITTDGDSNVSTEFKDGAGKTILVRKNDGTKTIDTYYLYDEFGNLAYVIPPLASTGISVSVPLSTSVLDNLCYQYHYDSQGRQVEKKLPGKGWEFSIYDQQDRVILTQDAKLRTVNNSFSAKGWMFVKYDKWGRVLYSGFFPSADSRIVLQNNVNNITINAENNESRSDSSFTANGMQVFYTQNAFPTGSVTVLSVNYYDTYPVYSFNPAFPVSIFGQSVITDITGTSVSTKGFPTLNLVKNIEDNNWTKSYAYYNTKGMAIGTYSINHLEGYTKTETEYDFAGVVKQTKVYHKRVIADTEKIISQVFEYDSKNRLKKQWHQIGTQPQELLVENSYNELSQLSNKKVGNNLQNIDYTYDIRGVLTKVNDPTQLGTKLFGFELKYTNPQNANNSPAKYNGNITEVTWKTSTDNILRQYNYQYDALNRLKKGIYSEPNASVPQNGFYNEIMEYDSGSNITSIKRNTGMSGMASLMDDLTYSYTGNRLNSVTDASANYNGYPDLSGNMISYDDNGNIADHRDKGILQIDYNFLNLPDYIKFDKGLQTRTGIINENTAYTYRADGTKVKKVYNYTPFDPLGTATELTSNTTEYLDGFQYETTTSKKGTGPLVLKFVPTSEGYYNFENNKYIYNYTDHLGNIRLSYFKNTSGSAEALEENDYYPFGLKHAGYNTIGGNPSYNYKYNGKELQKETGWNDYGARMYMADIGRWGVIDPLAETSRRFNPYNYALNNPVSFIDPDGRKAVPAPYEGMENHLVPGSYMWQMAGGSFNPHQKVPNGSGGTSADFGGFGYITETSSISSLYGGNGVGFTGNYALLVLNFIQNQIATTGGINLKGFHFVPQALTPNIYRHTLNSFIKGKPQILHYDSDKKARDDRSKANIKNSGLPSKYPIFQRDEYPYASTFEGVNSDVVYVPSKENSSQGGSLSVLYRGLKTGDAFMVIPVPEGRDPEDLKQRALEGLVPAPAPVVSHPDFSRPAIPYKMWPVITAAAVVLGAYYILKNVPVP</sequence>
<dbReference type="InterPro" id="IPR022385">
    <property type="entry name" value="Rhs_assc_core"/>
</dbReference>
<feature type="domain" description="Deoxyribonuclease NucA/NucB" evidence="3">
    <location>
        <begin position="1045"/>
        <end position="1127"/>
    </location>
</feature>
<evidence type="ECO:0000313" key="6">
    <source>
        <dbReference type="Proteomes" id="UP000676386"/>
    </source>
</evidence>
<organism evidence="5 6">
    <name type="scientific">Chitinophaga hostae</name>
    <dbReference type="NCBI Taxonomy" id="2831022"/>
    <lineage>
        <taxon>Bacteria</taxon>
        <taxon>Pseudomonadati</taxon>
        <taxon>Bacteroidota</taxon>
        <taxon>Chitinophagia</taxon>
        <taxon>Chitinophagales</taxon>
        <taxon>Chitinophagaceae</taxon>
        <taxon>Chitinophaga</taxon>
    </lineage>
</organism>
<evidence type="ECO:0000259" key="3">
    <source>
        <dbReference type="Pfam" id="PF14040"/>
    </source>
</evidence>
<dbReference type="RefSeq" id="WP_211972340.1">
    <property type="nucleotide sequence ID" value="NZ_JAGTXB010000003.1"/>
</dbReference>
<evidence type="ECO:0000256" key="2">
    <source>
        <dbReference type="SAM" id="SignalP"/>
    </source>
</evidence>
<dbReference type="InterPro" id="IPR050708">
    <property type="entry name" value="T6SS_VgrG/RHS"/>
</dbReference>
<dbReference type="NCBIfam" id="TIGR03696">
    <property type="entry name" value="Rhs_assc_core"/>
    <property type="match status" value="1"/>
</dbReference>
<evidence type="ECO:0000259" key="4">
    <source>
        <dbReference type="Pfam" id="PF20041"/>
    </source>
</evidence>
<dbReference type="Gene3D" id="2.180.10.10">
    <property type="entry name" value="RHS repeat-associated core"/>
    <property type="match status" value="1"/>
</dbReference>
<feature type="signal peptide" evidence="2">
    <location>
        <begin position="1"/>
        <end position="20"/>
    </location>
</feature>
<evidence type="ECO:0000313" key="5">
    <source>
        <dbReference type="EMBL" id="MBS0027235.1"/>
    </source>
</evidence>
<keyword evidence="1" id="KW-1133">Transmembrane helix</keyword>
<feature type="chain" id="PRO_5046937586" description="RHS repeat-associated core domain-containing protein" evidence="2">
    <location>
        <begin position="21"/>
        <end position="1192"/>
    </location>
</feature>
<dbReference type="Pfam" id="PF14040">
    <property type="entry name" value="DNase_NucA_NucB"/>
    <property type="match status" value="1"/>
</dbReference>
<keyword evidence="2" id="KW-0732">Signal</keyword>
<dbReference type="PANTHER" id="PTHR32305:SF15">
    <property type="entry name" value="PROTEIN RHSA-RELATED"/>
    <property type="match status" value="1"/>
</dbReference>
<name>A0ABS5IWJ3_9BACT</name>
<feature type="domain" description="DUF6443" evidence="4">
    <location>
        <begin position="34"/>
        <end position="143"/>
    </location>
</feature>
<dbReference type="Pfam" id="PF20041">
    <property type="entry name" value="DUF6443"/>
    <property type="match status" value="1"/>
</dbReference>
<proteinExistence type="predicted"/>
<reference evidence="5 6" key="1">
    <citation type="submission" date="2021-04" db="EMBL/GenBank/DDBJ databases">
        <title>Chitinophaga sp. nov., isolated from the rhizosphere soil.</title>
        <authorList>
            <person name="He S."/>
        </authorList>
    </citation>
    <scope>NUCLEOTIDE SEQUENCE [LARGE SCALE GENOMIC DNA]</scope>
    <source>
        <strain evidence="5 6">2R12</strain>
    </source>
</reference>
<dbReference type="PANTHER" id="PTHR32305">
    <property type="match status" value="1"/>
</dbReference>
<comment type="caution">
    <text evidence="5">The sequence shown here is derived from an EMBL/GenBank/DDBJ whole genome shotgun (WGS) entry which is preliminary data.</text>
</comment>
<feature type="transmembrane region" description="Helical" evidence="1">
    <location>
        <begin position="1169"/>
        <end position="1186"/>
    </location>
</feature>
<evidence type="ECO:0000256" key="1">
    <source>
        <dbReference type="SAM" id="Phobius"/>
    </source>
</evidence>
<dbReference type="InterPro" id="IPR045619">
    <property type="entry name" value="DUF6443"/>
</dbReference>
<keyword evidence="1" id="KW-0472">Membrane</keyword>
<evidence type="ECO:0008006" key="7">
    <source>
        <dbReference type="Google" id="ProtNLM"/>
    </source>
</evidence>
<keyword evidence="1" id="KW-0812">Transmembrane</keyword>
<gene>
    <name evidence="5" type="ORF">KE626_07935</name>
</gene>
<accession>A0ABS5IWJ3</accession>
<keyword evidence="6" id="KW-1185">Reference proteome</keyword>